<proteinExistence type="predicted"/>
<dbReference type="RefSeq" id="WP_183208934.1">
    <property type="nucleotide sequence ID" value="NZ_JAAAMM010000003.1"/>
</dbReference>
<evidence type="ECO:0000256" key="1">
    <source>
        <dbReference type="SAM" id="Phobius"/>
    </source>
</evidence>
<evidence type="ECO:0000313" key="3">
    <source>
        <dbReference type="EMBL" id="MBB4003717.1"/>
    </source>
</evidence>
<dbReference type="Pfam" id="PF09834">
    <property type="entry name" value="DUF2061"/>
    <property type="match status" value="1"/>
</dbReference>
<feature type="domain" description="DUF2061" evidence="2">
    <location>
        <begin position="8"/>
        <end position="59"/>
    </location>
</feature>
<evidence type="ECO:0000313" key="4">
    <source>
        <dbReference type="Proteomes" id="UP000588647"/>
    </source>
</evidence>
<dbReference type="AlphaFoldDB" id="A0A7W6HEV7"/>
<keyword evidence="1" id="KW-1133">Transmembrane helix</keyword>
<reference evidence="3 4" key="1">
    <citation type="submission" date="2020-08" db="EMBL/GenBank/DDBJ databases">
        <title>Genomic Encyclopedia of Type Strains, Phase IV (KMG-IV): sequencing the most valuable type-strain genomes for metagenomic binning, comparative biology and taxonomic classification.</title>
        <authorList>
            <person name="Goeker M."/>
        </authorList>
    </citation>
    <scope>NUCLEOTIDE SEQUENCE [LARGE SCALE GENOMIC DNA]</scope>
    <source>
        <strain evidence="3 4">DSM 103570</strain>
    </source>
</reference>
<evidence type="ECO:0000259" key="2">
    <source>
        <dbReference type="Pfam" id="PF09834"/>
    </source>
</evidence>
<protein>
    <submittedName>
        <fullName evidence="3">Putative membrane protein</fullName>
    </submittedName>
</protein>
<name>A0A7W6HEV7_9HYPH</name>
<accession>A0A7W6HEV7</accession>
<comment type="caution">
    <text evidence="3">The sequence shown here is derived from an EMBL/GenBank/DDBJ whole genome shotgun (WGS) entry which is preliminary data.</text>
</comment>
<keyword evidence="4" id="KW-1185">Reference proteome</keyword>
<sequence>METRSRSLAKAASWQALGLVTMSLLGFLFTGSLTTGGGLALASCLLGFFTYLVHERLWAGIGWGWSAVARSTSAQGDSGS</sequence>
<feature type="transmembrane region" description="Helical" evidence="1">
    <location>
        <begin position="35"/>
        <end position="53"/>
    </location>
</feature>
<keyword evidence="1" id="KW-0812">Transmembrane</keyword>
<gene>
    <name evidence="3" type="ORF">GGR03_002798</name>
</gene>
<keyword evidence="1" id="KW-0472">Membrane</keyword>
<dbReference type="Proteomes" id="UP000588647">
    <property type="component" value="Unassembled WGS sequence"/>
</dbReference>
<dbReference type="EMBL" id="JACIEM010000003">
    <property type="protein sequence ID" value="MBB4003717.1"/>
    <property type="molecule type" value="Genomic_DNA"/>
</dbReference>
<dbReference type="InterPro" id="IPR018638">
    <property type="entry name" value="DUF2061_membrane"/>
</dbReference>
<organism evidence="3 4">
    <name type="scientific">Aurantimonas endophytica</name>
    <dbReference type="NCBI Taxonomy" id="1522175"/>
    <lineage>
        <taxon>Bacteria</taxon>
        <taxon>Pseudomonadati</taxon>
        <taxon>Pseudomonadota</taxon>
        <taxon>Alphaproteobacteria</taxon>
        <taxon>Hyphomicrobiales</taxon>
        <taxon>Aurantimonadaceae</taxon>
        <taxon>Aurantimonas</taxon>
    </lineage>
</organism>